<sequence>MNLINLLSTKEEFLYVAEIFGDVDFYTYAEEVQREINEVLERMANPLSSKIEINGIVFELDRA</sequence>
<comment type="caution">
    <text evidence="1">The sequence shown here is derived from an EMBL/GenBank/DDBJ whole genome shotgun (WGS) entry which is preliminary data.</text>
</comment>
<keyword evidence="2" id="KW-1185">Reference proteome</keyword>
<reference evidence="1 2" key="1">
    <citation type="submission" date="2021-05" db="EMBL/GenBank/DDBJ databases">
        <title>Novel Bacillus species.</title>
        <authorList>
            <person name="Liu G."/>
        </authorList>
    </citation>
    <scope>NUCLEOTIDE SEQUENCE [LARGE SCALE GENOMIC DNA]</scope>
    <source>
        <strain evidence="2">FJAT-49780</strain>
    </source>
</reference>
<accession>A0A942YGH2</accession>
<evidence type="ECO:0000313" key="1">
    <source>
        <dbReference type="EMBL" id="MBS4194360.1"/>
    </source>
</evidence>
<dbReference type="EMBL" id="JAGYPG010000001">
    <property type="protein sequence ID" value="MBS4194360.1"/>
    <property type="molecule type" value="Genomic_DNA"/>
</dbReference>
<dbReference type="RefSeq" id="WP_213123550.1">
    <property type="nucleotide sequence ID" value="NZ_JAGYPG010000001.1"/>
</dbReference>
<dbReference type="AlphaFoldDB" id="A0A942YGH2"/>
<evidence type="ECO:0000313" key="2">
    <source>
        <dbReference type="Proteomes" id="UP000681414"/>
    </source>
</evidence>
<protein>
    <submittedName>
        <fullName evidence="1">Uncharacterized protein</fullName>
    </submittedName>
</protein>
<name>A0A942YGH2_9BACI</name>
<gene>
    <name evidence="1" type="ORF">KHA97_04650</name>
</gene>
<organism evidence="1 2">
    <name type="scientific">Lederbergia citri</name>
    <dbReference type="NCBI Taxonomy" id="2833580"/>
    <lineage>
        <taxon>Bacteria</taxon>
        <taxon>Bacillati</taxon>
        <taxon>Bacillota</taxon>
        <taxon>Bacilli</taxon>
        <taxon>Bacillales</taxon>
        <taxon>Bacillaceae</taxon>
        <taxon>Lederbergia</taxon>
    </lineage>
</organism>
<dbReference type="Proteomes" id="UP000681414">
    <property type="component" value="Unassembled WGS sequence"/>
</dbReference>
<proteinExistence type="predicted"/>